<feature type="transmembrane region" description="Helical" evidence="10">
    <location>
        <begin position="115"/>
        <end position="133"/>
    </location>
</feature>
<dbReference type="GO" id="GO:0006465">
    <property type="term" value="P:signal peptide processing"/>
    <property type="evidence" value="ECO:0007669"/>
    <property type="project" value="InterPro"/>
</dbReference>
<evidence type="ECO:0000256" key="8">
    <source>
        <dbReference type="ARBA" id="ARBA00045608"/>
    </source>
</evidence>
<dbReference type="Pfam" id="PF06703">
    <property type="entry name" value="SPC25"/>
    <property type="match status" value="2"/>
</dbReference>
<evidence type="ECO:0000256" key="2">
    <source>
        <dbReference type="ARBA" id="ARBA00007324"/>
    </source>
</evidence>
<evidence type="ECO:0000256" key="5">
    <source>
        <dbReference type="ARBA" id="ARBA00022824"/>
    </source>
</evidence>
<evidence type="ECO:0000313" key="12">
    <source>
        <dbReference type="Proteomes" id="UP000292702"/>
    </source>
</evidence>
<protein>
    <recommendedName>
        <fullName evidence="3">Signal peptidase complex subunit 2</fullName>
    </recommendedName>
</protein>
<evidence type="ECO:0000313" key="11">
    <source>
        <dbReference type="EMBL" id="TCD66898.1"/>
    </source>
</evidence>
<dbReference type="PANTHER" id="PTHR13085">
    <property type="entry name" value="MICROSOMAL SIGNAL PEPTIDASE 25 KDA SUBUNIT"/>
    <property type="match status" value="1"/>
</dbReference>
<dbReference type="STRING" id="92696.A0A4R0RSW3"/>
<sequence>MPATRNRKQANGDSEPVPVPATEDPLAASTSSTSSSAISGLLATAASAGDREEVKVNNASATEMKHACDDALKRLILSLCMAFLTLLTVVLGIFIQFLSRPELFKQIYTHTDVRLALGWACVFIAAGTGLYGWKIEFEKSKPVVWAGLILYVTSPILSAQNCPAVVTVAPGAGCMHDMASEDSVRYITLTVIQTLYAYFIEGDIVFVGKRKTFDKRIVTERITISSTSTPSTPTHPPAYALSLNYVRSTSGGKSLLGKGRTSSERGYNTFFDEAGALDQEAFERWVGGLVGGVMEGKSD</sequence>
<evidence type="ECO:0000256" key="6">
    <source>
        <dbReference type="ARBA" id="ARBA00022989"/>
    </source>
</evidence>
<keyword evidence="4 10" id="KW-0812">Transmembrane</keyword>
<name>A0A4R0RSW3_9APHY</name>
<comment type="caution">
    <text evidence="11">The sequence shown here is derived from an EMBL/GenBank/DDBJ whole genome shotgun (WGS) entry which is preliminary data.</text>
</comment>
<dbReference type="AlphaFoldDB" id="A0A4R0RSW3"/>
<evidence type="ECO:0000256" key="10">
    <source>
        <dbReference type="SAM" id="Phobius"/>
    </source>
</evidence>
<organism evidence="11 12">
    <name type="scientific">Steccherinum ochraceum</name>
    <dbReference type="NCBI Taxonomy" id="92696"/>
    <lineage>
        <taxon>Eukaryota</taxon>
        <taxon>Fungi</taxon>
        <taxon>Dikarya</taxon>
        <taxon>Basidiomycota</taxon>
        <taxon>Agaricomycotina</taxon>
        <taxon>Agaricomycetes</taxon>
        <taxon>Polyporales</taxon>
        <taxon>Steccherinaceae</taxon>
        <taxon>Steccherinum</taxon>
    </lineage>
</organism>
<dbReference type="GO" id="GO:0005787">
    <property type="term" value="C:signal peptidase complex"/>
    <property type="evidence" value="ECO:0007669"/>
    <property type="project" value="InterPro"/>
</dbReference>
<evidence type="ECO:0000256" key="9">
    <source>
        <dbReference type="SAM" id="MobiDB-lite"/>
    </source>
</evidence>
<feature type="region of interest" description="Disordered" evidence="9">
    <location>
        <begin position="1"/>
        <end position="34"/>
    </location>
</feature>
<feature type="transmembrane region" description="Helical" evidence="10">
    <location>
        <begin position="186"/>
        <end position="207"/>
    </location>
</feature>
<dbReference type="EMBL" id="RWJN01000117">
    <property type="protein sequence ID" value="TCD66898.1"/>
    <property type="molecule type" value="Genomic_DNA"/>
</dbReference>
<evidence type="ECO:0000256" key="1">
    <source>
        <dbReference type="ARBA" id="ARBA00004477"/>
    </source>
</evidence>
<keyword evidence="5" id="KW-0256">Endoplasmic reticulum</keyword>
<comment type="similarity">
    <text evidence="2">Belongs to the SPCS2 family.</text>
</comment>
<proteinExistence type="inferred from homology"/>
<evidence type="ECO:0000256" key="3">
    <source>
        <dbReference type="ARBA" id="ARBA00017057"/>
    </source>
</evidence>
<keyword evidence="6 10" id="KW-1133">Transmembrane helix</keyword>
<comment type="subcellular location">
    <subcellularLocation>
        <location evidence="1">Endoplasmic reticulum membrane</location>
        <topology evidence="1">Multi-pass membrane protein</topology>
    </subcellularLocation>
</comment>
<evidence type="ECO:0000256" key="7">
    <source>
        <dbReference type="ARBA" id="ARBA00023136"/>
    </source>
</evidence>
<reference evidence="11 12" key="1">
    <citation type="submission" date="2018-11" db="EMBL/GenBank/DDBJ databases">
        <title>Genome assembly of Steccherinum ochraceum LE-BIN_3174, the white-rot fungus of the Steccherinaceae family (The Residual Polyporoid clade, Polyporales, Basidiomycota).</title>
        <authorList>
            <person name="Fedorova T.V."/>
            <person name="Glazunova O.A."/>
            <person name="Landesman E.O."/>
            <person name="Moiseenko K.V."/>
            <person name="Psurtseva N.V."/>
            <person name="Savinova O.S."/>
            <person name="Shakhova N.V."/>
            <person name="Tyazhelova T.V."/>
            <person name="Vasina D.V."/>
        </authorList>
    </citation>
    <scope>NUCLEOTIDE SEQUENCE [LARGE SCALE GENOMIC DNA]</scope>
    <source>
        <strain evidence="11 12">LE-BIN_3174</strain>
    </source>
</reference>
<gene>
    <name evidence="11" type="ORF">EIP91_000737</name>
</gene>
<accession>A0A4R0RSW3</accession>
<dbReference type="PANTHER" id="PTHR13085:SF0">
    <property type="entry name" value="SIGNAL PEPTIDASE COMPLEX SUBUNIT 2"/>
    <property type="match status" value="1"/>
</dbReference>
<feature type="transmembrane region" description="Helical" evidence="10">
    <location>
        <begin position="75"/>
        <end position="95"/>
    </location>
</feature>
<feature type="transmembrane region" description="Helical" evidence="10">
    <location>
        <begin position="145"/>
        <end position="166"/>
    </location>
</feature>
<evidence type="ECO:0000256" key="4">
    <source>
        <dbReference type="ARBA" id="ARBA00022692"/>
    </source>
</evidence>
<dbReference type="GO" id="GO:0045047">
    <property type="term" value="P:protein targeting to ER"/>
    <property type="evidence" value="ECO:0007669"/>
    <property type="project" value="TreeGrafter"/>
</dbReference>
<dbReference type="Proteomes" id="UP000292702">
    <property type="component" value="Unassembled WGS sequence"/>
</dbReference>
<keyword evidence="7 10" id="KW-0472">Membrane</keyword>
<comment type="function">
    <text evidence="8">Component of the signal peptidase complex (SPC) which catalyzes the cleavage of N-terminal signal sequences from nascent proteins as they are translocated into the lumen of the endoplasmic reticulum. Enhances the enzymatic activity of SPC and facilitates the interactions between different components of the translocation site.</text>
</comment>
<keyword evidence="12" id="KW-1185">Reference proteome</keyword>
<dbReference type="OrthoDB" id="29558at2759"/>
<dbReference type="InterPro" id="IPR009582">
    <property type="entry name" value="Spc2/SPCS2"/>
</dbReference>